<feature type="compositionally biased region" description="Low complexity" evidence="1">
    <location>
        <begin position="113"/>
        <end position="136"/>
    </location>
</feature>
<organism evidence="3 4">
    <name type="scientific">Nitrosospira lacus</name>
    <dbReference type="NCBI Taxonomy" id="1288494"/>
    <lineage>
        <taxon>Bacteria</taxon>
        <taxon>Pseudomonadati</taxon>
        <taxon>Pseudomonadota</taxon>
        <taxon>Betaproteobacteria</taxon>
        <taxon>Nitrosomonadales</taxon>
        <taxon>Nitrosomonadaceae</taxon>
        <taxon>Nitrosospira</taxon>
    </lineage>
</organism>
<dbReference type="EMBL" id="CP021106">
    <property type="protein sequence ID" value="ARO88379.1"/>
    <property type="molecule type" value="Genomic_DNA"/>
</dbReference>
<evidence type="ECO:0000256" key="1">
    <source>
        <dbReference type="SAM" id="MobiDB-lite"/>
    </source>
</evidence>
<dbReference type="RefSeq" id="WP_004177497.1">
    <property type="nucleotide sequence ID" value="NZ_CP021106.3"/>
</dbReference>
<dbReference type="eggNOG" id="ENOG5034BHY">
    <property type="taxonomic scope" value="Bacteria"/>
</dbReference>
<reference evidence="3 4" key="1">
    <citation type="journal article" date="2015" name="Int. J. Syst. Evol. Microbiol.">
        <title>Nitrosospira lacus sp. nov., a psychrotolerant, ammonia-oxidizing bacterium from sandy lake sediment.</title>
        <authorList>
            <person name="Urakawa H."/>
            <person name="Garcia J.C."/>
            <person name="Nielsen J.L."/>
            <person name="Le V.Q."/>
            <person name="Kozlowski J.A."/>
            <person name="Stein L.Y."/>
            <person name="Lim C.K."/>
            <person name="Pommerening-Roser A."/>
            <person name="Martens-Habbena W."/>
            <person name="Stahl D.A."/>
            <person name="Klotz M.G."/>
        </authorList>
    </citation>
    <scope>NUCLEOTIDE SEQUENCE [LARGE SCALE GENOMIC DNA]</scope>
    <source>
        <strain evidence="3 4">APG3</strain>
    </source>
</reference>
<evidence type="ECO:0000313" key="3">
    <source>
        <dbReference type="EMBL" id="ARO88379.1"/>
    </source>
</evidence>
<evidence type="ECO:0000256" key="2">
    <source>
        <dbReference type="SAM" id="SignalP"/>
    </source>
</evidence>
<dbReference type="AlphaFoldDB" id="A0A1W6SRG5"/>
<protein>
    <submittedName>
        <fullName evidence="3">Uncharacterized protein</fullName>
    </submittedName>
</protein>
<dbReference type="KEGG" id="nlc:EBAPG3_011680"/>
<feature type="signal peptide" evidence="2">
    <location>
        <begin position="1"/>
        <end position="21"/>
    </location>
</feature>
<accession>A0A1W6SRG5</accession>
<dbReference type="Proteomes" id="UP000012179">
    <property type="component" value="Chromosome"/>
</dbReference>
<keyword evidence="4" id="KW-1185">Reference proteome</keyword>
<evidence type="ECO:0000313" key="4">
    <source>
        <dbReference type="Proteomes" id="UP000012179"/>
    </source>
</evidence>
<keyword evidence="2" id="KW-0732">Signal</keyword>
<sequence length="143" mass="14636">MKRIVLLTSPALIAVALGANAGTLNNGSWSPGGCGTLSEAPAVDSSSVDTINRSIAAVNEWQKQVQSYDECMIKEANADTSTIANSANAQQARYREASQKINAEAAAGREKFSSQSSSPGISNPGMGNPGMNNPGSGVSGQGY</sequence>
<feature type="region of interest" description="Disordered" evidence="1">
    <location>
        <begin position="104"/>
        <end position="143"/>
    </location>
</feature>
<gene>
    <name evidence="3" type="ORF">EBAPG3_011680</name>
</gene>
<feature type="chain" id="PRO_5010888144" evidence="2">
    <location>
        <begin position="22"/>
        <end position="143"/>
    </location>
</feature>
<name>A0A1W6SRG5_9PROT</name>
<proteinExistence type="predicted"/>